<evidence type="ECO:0000313" key="2">
    <source>
        <dbReference type="Proteomes" id="UP001482620"/>
    </source>
</evidence>
<accession>A0ABV0SRF1</accession>
<name>A0ABV0SRF1_9TELE</name>
<organism evidence="1 2">
    <name type="scientific">Ilyodon furcidens</name>
    <name type="common">goldbreast splitfin</name>
    <dbReference type="NCBI Taxonomy" id="33524"/>
    <lineage>
        <taxon>Eukaryota</taxon>
        <taxon>Metazoa</taxon>
        <taxon>Chordata</taxon>
        <taxon>Craniata</taxon>
        <taxon>Vertebrata</taxon>
        <taxon>Euteleostomi</taxon>
        <taxon>Actinopterygii</taxon>
        <taxon>Neopterygii</taxon>
        <taxon>Teleostei</taxon>
        <taxon>Neoteleostei</taxon>
        <taxon>Acanthomorphata</taxon>
        <taxon>Ovalentaria</taxon>
        <taxon>Atherinomorphae</taxon>
        <taxon>Cyprinodontiformes</taxon>
        <taxon>Goodeidae</taxon>
        <taxon>Ilyodon</taxon>
    </lineage>
</organism>
<dbReference type="EMBL" id="JAHRIQ010006059">
    <property type="protein sequence ID" value="MEQ2223180.1"/>
    <property type="molecule type" value="Genomic_DNA"/>
</dbReference>
<sequence length="100" mass="11676">MPSLDSRSVSMCYLETNLSKAGHHVLVLMKENPNMSTMHKARNIKMWMCEFGVQHDWDAQSPDLNSTKHLQSRDTEPGIQVQHQFLTLLMFFWKNSQHFA</sequence>
<dbReference type="Proteomes" id="UP001482620">
    <property type="component" value="Unassembled WGS sequence"/>
</dbReference>
<protein>
    <submittedName>
        <fullName evidence="1">Uncharacterized protein</fullName>
    </submittedName>
</protein>
<reference evidence="1 2" key="1">
    <citation type="submission" date="2021-06" db="EMBL/GenBank/DDBJ databases">
        <authorList>
            <person name="Palmer J.M."/>
        </authorList>
    </citation>
    <scope>NUCLEOTIDE SEQUENCE [LARGE SCALE GENOMIC DNA]</scope>
    <source>
        <strain evidence="2">if_2019</strain>
        <tissue evidence="1">Muscle</tissue>
    </source>
</reference>
<comment type="caution">
    <text evidence="1">The sequence shown here is derived from an EMBL/GenBank/DDBJ whole genome shotgun (WGS) entry which is preliminary data.</text>
</comment>
<gene>
    <name evidence="1" type="ORF">ILYODFUR_034162</name>
</gene>
<evidence type="ECO:0000313" key="1">
    <source>
        <dbReference type="EMBL" id="MEQ2223180.1"/>
    </source>
</evidence>
<keyword evidence="2" id="KW-1185">Reference proteome</keyword>
<proteinExistence type="predicted"/>